<evidence type="ECO:0000313" key="3">
    <source>
        <dbReference type="Proteomes" id="UP001562425"/>
    </source>
</evidence>
<evidence type="ECO:0000313" key="2">
    <source>
        <dbReference type="EMBL" id="KAL1375496.1"/>
    </source>
</evidence>
<protein>
    <submittedName>
        <fullName evidence="2">Uncharacterized protein</fullName>
    </submittedName>
</protein>
<feature type="compositionally biased region" description="Polar residues" evidence="1">
    <location>
        <begin position="60"/>
        <end position="69"/>
    </location>
</feature>
<feature type="compositionally biased region" description="Polar residues" evidence="1">
    <location>
        <begin position="121"/>
        <end position="135"/>
    </location>
</feature>
<feature type="compositionally biased region" description="Gly residues" evidence="1">
    <location>
        <begin position="100"/>
        <end position="109"/>
    </location>
</feature>
<comment type="caution">
    <text evidence="2">The sequence shown here is derived from an EMBL/GenBank/DDBJ whole genome shotgun (WGS) entry which is preliminary data.</text>
</comment>
<feature type="region of interest" description="Disordered" evidence="1">
    <location>
        <begin position="1"/>
        <end position="174"/>
    </location>
</feature>
<keyword evidence="3" id="KW-1185">Reference proteome</keyword>
<name>A0ABD1CGN5_CULPP</name>
<reference evidence="2 3" key="1">
    <citation type="submission" date="2024-05" db="EMBL/GenBank/DDBJ databases">
        <title>Culex pipiens pipiens assembly and annotation.</title>
        <authorList>
            <person name="Alout H."/>
            <person name="Durand T."/>
        </authorList>
    </citation>
    <scope>NUCLEOTIDE SEQUENCE [LARGE SCALE GENOMIC DNA]</scope>
    <source>
        <strain evidence="2">HA-2024</strain>
        <tissue evidence="2">Whole body</tissue>
    </source>
</reference>
<proteinExistence type="predicted"/>
<feature type="non-terminal residue" evidence="2">
    <location>
        <position position="174"/>
    </location>
</feature>
<dbReference type="Proteomes" id="UP001562425">
    <property type="component" value="Unassembled WGS sequence"/>
</dbReference>
<organism evidence="2 3">
    <name type="scientific">Culex pipiens pipiens</name>
    <name type="common">Northern house mosquito</name>
    <dbReference type="NCBI Taxonomy" id="38569"/>
    <lineage>
        <taxon>Eukaryota</taxon>
        <taxon>Metazoa</taxon>
        <taxon>Ecdysozoa</taxon>
        <taxon>Arthropoda</taxon>
        <taxon>Hexapoda</taxon>
        <taxon>Insecta</taxon>
        <taxon>Pterygota</taxon>
        <taxon>Neoptera</taxon>
        <taxon>Endopterygota</taxon>
        <taxon>Diptera</taxon>
        <taxon>Nematocera</taxon>
        <taxon>Culicoidea</taxon>
        <taxon>Culicidae</taxon>
        <taxon>Culicinae</taxon>
        <taxon>Culicini</taxon>
        <taxon>Culex</taxon>
        <taxon>Culex</taxon>
    </lineage>
</organism>
<sequence>MTPVMERLVKAREVQEPVPSAEGDKSATSPPAGGQGLSGPATPPTEATGTPAVIEEPQVSAETNQQQELENMDTGDEGGHQGVGPGTGDEGGIGDHNRGAGTGKGGGLLGVKRPAEPSSDPEANSSEGPEDSTGQLPFKEVSGGKKNKRSKKGKKDQSKPLSTISTRSLLKPAK</sequence>
<evidence type="ECO:0000256" key="1">
    <source>
        <dbReference type="SAM" id="MobiDB-lite"/>
    </source>
</evidence>
<feature type="compositionally biased region" description="Basic residues" evidence="1">
    <location>
        <begin position="145"/>
        <end position="154"/>
    </location>
</feature>
<feature type="compositionally biased region" description="Gly residues" evidence="1">
    <location>
        <begin position="80"/>
        <end position="91"/>
    </location>
</feature>
<accession>A0ABD1CGN5</accession>
<gene>
    <name evidence="2" type="ORF">pipiens_020383</name>
</gene>
<dbReference type="AlphaFoldDB" id="A0ABD1CGN5"/>
<dbReference type="EMBL" id="JBEHCU010012454">
    <property type="protein sequence ID" value="KAL1375496.1"/>
    <property type="molecule type" value="Genomic_DNA"/>
</dbReference>